<organism evidence="1 2">
    <name type="scientific">Vespula maculifrons</name>
    <name type="common">Eastern yellow jacket</name>
    <name type="synonym">Wasp</name>
    <dbReference type="NCBI Taxonomy" id="7453"/>
    <lineage>
        <taxon>Eukaryota</taxon>
        <taxon>Metazoa</taxon>
        <taxon>Ecdysozoa</taxon>
        <taxon>Arthropoda</taxon>
        <taxon>Hexapoda</taxon>
        <taxon>Insecta</taxon>
        <taxon>Pterygota</taxon>
        <taxon>Neoptera</taxon>
        <taxon>Endopterygota</taxon>
        <taxon>Hymenoptera</taxon>
        <taxon>Apocrita</taxon>
        <taxon>Aculeata</taxon>
        <taxon>Vespoidea</taxon>
        <taxon>Vespidae</taxon>
        <taxon>Vespinae</taxon>
        <taxon>Vespula</taxon>
    </lineage>
</organism>
<dbReference type="EMBL" id="JAYRBN010000063">
    <property type="protein sequence ID" value="KAL2738571.1"/>
    <property type="molecule type" value="Genomic_DNA"/>
</dbReference>
<protein>
    <submittedName>
        <fullName evidence="1">Uncharacterized protein</fullName>
    </submittedName>
</protein>
<accession>A0ABD2C0L3</accession>
<comment type="caution">
    <text evidence="1">The sequence shown here is derived from an EMBL/GenBank/DDBJ whole genome shotgun (WGS) entry which is preliminary data.</text>
</comment>
<gene>
    <name evidence="1" type="ORF">V1477_011930</name>
</gene>
<evidence type="ECO:0000313" key="1">
    <source>
        <dbReference type="EMBL" id="KAL2738571.1"/>
    </source>
</evidence>
<reference evidence="1 2" key="1">
    <citation type="journal article" date="2024" name="Ann. Entomol. Soc. Am.">
        <title>Genomic analyses of the southern and eastern yellowjacket wasps (Hymenoptera: Vespidae) reveal evolutionary signatures of social life.</title>
        <authorList>
            <person name="Catto M.A."/>
            <person name="Caine P.B."/>
            <person name="Orr S.E."/>
            <person name="Hunt B.G."/>
            <person name="Goodisman M.A.D."/>
        </authorList>
    </citation>
    <scope>NUCLEOTIDE SEQUENCE [LARGE SCALE GENOMIC DNA]</scope>
    <source>
        <strain evidence="1">232</strain>
        <tissue evidence="1">Head and thorax</tissue>
    </source>
</reference>
<proteinExistence type="predicted"/>
<name>A0ABD2C0L3_VESMC</name>
<dbReference type="Proteomes" id="UP001607303">
    <property type="component" value="Unassembled WGS sequence"/>
</dbReference>
<keyword evidence="2" id="KW-1185">Reference proteome</keyword>
<dbReference type="AlphaFoldDB" id="A0ABD2C0L3"/>
<evidence type="ECO:0000313" key="2">
    <source>
        <dbReference type="Proteomes" id="UP001607303"/>
    </source>
</evidence>
<sequence>MFDIPRQKRFKFTFKNAPCCIVIDGTGVASIDKKSTSRCDELVRAIPGSRRAAGGQRVAERSFFFACG</sequence>